<evidence type="ECO:0000256" key="2">
    <source>
        <dbReference type="ARBA" id="ARBA00022692"/>
    </source>
</evidence>
<dbReference type="SUPFAM" id="SSF74653">
    <property type="entry name" value="TolA/TonB C-terminal domain"/>
    <property type="match status" value="1"/>
</dbReference>
<dbReference type="NCBIfam" id="TIGR01352">
    <property type="entry name" value="tonB_Cterm"/>
    <property type="match status" value="1"/>
</dbReference>
<dbReference type="InterPro" id="IPR006260">
    <property type="entry name" value="TonB/TolA_C"/>
</dbReference>
<dbReference type="GO" id="GO:0055085">
    <property type="term" value="P:transmembrane transport"/>
    <property type="evidence" value="ECO:0007669"/>
    <property type="project" value="InterPro"/>
</dbReference>
<feature type="region of interest" description="Disordered" evidence="5">
    <location>
        <begin position="74"/>
        <end position="122"/>
    </location>
</feature>
<protein>
    <submittedName>
        <fullName evidence="7">Protein TonB</fullName>
    </submittedName>
</protein>
<dbReference type="AlphaFoldDB" id="A0A7W7ZUS9"/>
<reference evidence="7 8" key="1">
    <citation type="submission" date="2020-08" db="EMBL/GenBank/DDBJ databases">
        <title>Genomic Encyclopedia of Type Strains, Phase IV (KMG-V): Genome sequencing to study the core and pangenomes of soil and plant-associated prokaryotes.</title>
        <authorList>
            <person name="Whitman W."/>
        </authorList>
    </citation>
    <scope>NUCLEOTIDE SEQUENCE [LARGE SCALE GENOMIC DNA]</scope>
    <source>
        <strain evidence="7 8">X5P3</strain>
    </source>
</reference>
<proteinExistence type="predicted"/>
<evidence type="ECO:0000256" key="4">
    <source>
        <dbReference type="ARBA" id="ARBA00023136"/>
    </source>
</evidence>
<organism evidence="7 8">
    <name type="scientific">Granulicella mallensis</name>
    <dbReference type="NCBI Taxonomy" id="940614"/>
    <lineage>
        <taxon>Bacteria</taxon>
        <taxon>Pseudomonadati</taxon>
        <taxon>Acidobacteriota</taxon>
        <taxon>Terriglobia</taxon>
        <taxon>Terriglobales</taxon>
        <taxon>Acidobacteriaceae</taxon>
        <taxon>Granulicella</taxon>
    </lineage>
</organism>
<evidence type="ECO:0000256" key="3">
    <source>
        <dbReference type="ARBA" id="ARBA00022989"/>
    </source>
</evidence>
<keyword evidence="3" id="KW-1133">Transmembrane helix</keyword>
<dbReference type="GO" id="GO:0016020">
    <property type="term" value="C:membrane"/>
    <property type="evidence" value="ECO:0007669"/>
    <property type="project" value="UniProtKB-SubCell"/>
</dbReference>
<keyword evidence="2" id="KW-0812">Transmembrane</keyword>
<feature type="compositionally biased region" description="Pro residues" evidence="5">
    <location>
        <begin position="90"/>
        <end position="104"/>
    </location>
</feature>
<dbReference type="RefSeq" id="WP_184260265.1">
    <property type="nucleotide sequence ID" value="NZ_JACHIO010000029.1"/>
</dbReference>
<dbReference type="Pfam" id="PF03544">
    <property type="entry name" value="TonB_C"/>
    <property type="match status" value="1"/>
</dbReference>
<name>A0A7W7ZUS9_9BACT</name>
<dbReference type="EMBL" id="JACHIO010000029">
    <property type="protein sequence ID" value="MBB5066518.1"/>
    <property type="molecule type" value="Genomic_DNA"/>
</dbReference>
<accession>A0A7W7ZUS9</accession>
<evidence type="ECO:0000313" key="8">
    <source>
        <dbReference type="Proteomes" id="UP000584867"/>
    </source>
</evidence>
<keyword evidence="4" id="KW-0472">Membrane</keyword>
<evidence type="ECO:0000256" key="5">
    <source>
        <dbReference type="SAM" id="MobiDB-lite"/>
    </source>
</evidence>
<dbReference type="InterPro" id="IPR037682">
    <property type="entry name" value="TonB_C"/>
</dbReference>
<gene>
    <name evidence="7" type="ORF">HDF15_004898</name>
</gene>
<evidence type="ECO:0000313" key="7">
    <source>
        <dbReference type="EMBL" id="MBB5066518.1"/>
    </source>
</evidence>
<dbReference type="Proteomes" id="UP000584867">
    <property type="component" value="Unassembled WGS sequence"/>
</dbReference>
<evidence type="ECO:0000256" key="1">
    <source>
        <dbReference type="ARBA" id="ARBA00004167"/>
    </source>
</evidence>
<feature type="domain" description="TonB C-terminal" evidence="6">
    <location>
        <begin position="148"/>
        <end position="211"/>
    </location>
</feature>
<comment type="caution">
    <text evidence="7">The sequence shown here is derived from an EMBL/GenBank/DDBJ whole genome shotgun (WGS) entry which is preliminary data.</text>
</comment>
<dbReference type="Gene3D" id="3.30.1150.10">
    <property type="match status" value="1"/>
</dbReference>
<feature type="compositionally biased region" description="Low complexity" evidence="5">
    <location>
        <begin position="105"/>
        <end position="121"/>
    </location>
</feature>
<sequence length="214" mass="22699">MDTKPYSKTLLQQGELPLQGRRHSYWAVASIAFHLSVLGVLFYSRQPHLKPVQLPGDPSGHRLLLTYSPGISAPPSALKTPKLPTNKPVIPRPTPMPPPTPVTPAPTSASTSAGSSTGADALGEGDTTLALVVVHPSPKPDLSQLPSGTHGDVVVDVVIDKTGRIAKSSLARGLGHGIDETVLAVIQQWTFQPATRNGVPVDSEQELLFHYEHG</sequence>
<comment type="subcellular location">
    <subcellularLocation>
        <location evidence="1">Membrane</location>
        <topology evidence="1">Single-pass membrane protein</topology>
    </subcellularLocation>
</comment>
<evidence type="ECO:0000259" key="6">
    <source>
        <dbReference type="Pfam" id="PF03544"/>
    </source>
</evidence>